<organism evidence="2 3">
    <name type="scientific">Trichomonas vaginalis (strain ATCC PRA-98 / G3)</name>
    <dbReference type="NCBI Taxonomy" id="412133"/>
    <lineage>
        <taxon>Eukaryota</taxon>
        <taxon>Metamonada</taxon>
        <taxon>Parabasalia</taxon>
        <taxon>Trichomonadida</taxon>
        <taxon>Trichomonadidae</taxon>
        <taxon>Trichomonas</taxon>
    </lineage>
</organism>
<accession>A2DBJ5</accession>
<dbReference type="InParanoid" id="A2DBJ5"/>
<feature type="coiled-coil region" evidence="1">
    <location>
        <begin position="160"/>
        <end position="285"/>
    </location>
</feature>
<protein>
    <submittedName>
        <fullName evidence="2">Uncharacterized protein</fullName>
    </submittedName>
</protein>
<keyword evidence="3" id="KW-1185">Reference proteome</keyword>
<dbReference type="EMBL" id="DS113185">
    <property type="protein sequence ID" value="EAY22198.1"/>
    <property type="molecule type" value="Genomic_DNA"/>
</dbReference>
<dbReference type="RefSeq" id="XP_001583184.1">
    <property type="nucleotide sequence ID" value="XM_001583134.1"/>
</dbReference>
<evidence type="ECO:0000313" key="3">
    <source>
        <dbReference type="Proteomes" id="UP000001542"/>
    </source>
</evidence>
<keyword evidence="1" id="KW-0175">Coiled coil</keyword>
<dbReference type="SMR" id="A2DBJ5"/>
<evidence type="ECO:0000256" key="1">
    <source>
        <dbReference type="SAM" id="Coils"/>
    </source>
</evidence>
<evidence type="ECO:0000313" key="2">
    <source>
        <dbReference type="EMBL" id="EAY22198.1"/>
    </source>
</evidence>
<dbReference type="VEuPathDB" id="TrichDB:TVAG_093720"/>
<dbReference type="KEGG" id="tva:5467752"/>
<gene>
    <name evidence="2" type="ORF">TVAG_093720</name>
</gene>
<sequence>MNLETSPNLQESIDHNDPYYKKLKKLLMYRTCYKEIEKKLIAAEEENFRLKSKQYDEFTKLKQDYEIVVHENEELRSQLSDKQDNVFGNNSFSPQNKYEEIYKSLTNSLSIEQEVSTLTDSEESQMNNIEAYNQLVNKYNSLHEEFTQLFVQYIDTVNILKISNERNERLMEQLNQYDQQINELNIKLKIEKNNVKVFKQIQNKDVLDSVQLQLIEKQNDNINEELLRLSAKAEGDNYMHQQTLKDLRGQIEDLKAQNLQTQLSLRAAERKIQYYMEENEKIKSDNAKVMGQMDGMLKIQQQNVIEMKFEKGEYHNNLFNENIKQSEQIKALTAEKQKMFLDLRKLLITLFREVTFEMDWNQLLDFLSKKLNDLRNISSDRDILMQRNNKDKKLALAIENKFNEYKENVELQLKNKDKLLDEANKSLEAYAYKKPIRDFNSAVAGIVSKHFRNLSNKVGELCSIVDGKGANNIRFHALIVFSVAVGRISKKQKFDFAPQQILTYAHNANDDLIIFDRIVNSNLDLVENQKIISEIINKLTDSIRDHESEILQLQHENEMYKQSLKDSKSKNIKLQNSNQSMIPRIDYDILVHQLNDQKSSNEKLANDIEIQYKKFTRLKTKFYELKHINHELRAALKKQISISTSNNKPKKKEISYSSVPTRQFFKQREESNQDLRSLTSINVTDYKQDLQQMKNTISSPPQIIAEN</sequence>
<dbReference type="Proteomes" id="UP000001542">
    <property type="component" value="Unassembled WGS sequence"/>
</dbReference>
<dbReference type="AlphaFoldDB" id="A2DBJ5"/>
<feature type="coiled-coil region" evidence="1">
    <location>
        <begin position="536"/>
        <end position="570"/>
    </location>
</feature>
<name>A2DBJ5_TRIV3</name>
<feature type="coiled-coil region" evidence="1">
    <location>
        <begin position="33"/>
        <end position="85"/>
    </location>
</feature>
<reference evidence="2" key="2">
    <citation type="journal article" date="2007" name="Science">
        <title>Draft genome sequence of the sexually transmitted pathogen Trichomonas vaginalis.</title>
        <authorList>
            <person name="Carlton J.M."/>
            <person name="Hirt R.P."/>
            <person name="Silva J.C."/>
            <person name="Delcher A.L."/>
            <person name="Schatz M."/>
            <person name="Zhao Q."/>
            <person name="Wortman J.R."/>
            <person name="Bidwell S.L."/>
            <person name="Alsmark U.C.M."/>
            <person name="Besteiro S."/>
            <person name="Sicheritz-Ponten T."/>
            <person name="Noel C.J."/>
            <person name="Dacks J.B."/>
            <person name="Foster P.G."/>
            <person name="Simillion C."/>
            <person name="Van de Peer Y."/>
            <person name="Miranda-Saavedra D."/>
            <person name="Barton G.J."/>
            <person name="Westrop G.D."/>
            <person name="Mueller S."/>
            <person name="Dessi D."/>
            <person name="Fiori P.L."/>
            <person name="Ren Q."/>
            <person name="Paulsen I."/>
            <person name="Zhang H."/>
            <person name="Bastida-Corcuera F.D."/>
            <person name="Simoes-Barbosa A."/>
            <person name="Brown M.T."/>
            <person name="Hayes R.D."/>
            <person name="Mukherjee M."/>
            <person name="Okumura C.Y."/>
            <person name="Schneider R."/>
            <person name="Smith A.J."/>
            <person name="Vanacova S."/>
            <person name="Villalvazo M."/>
            <person name="Haas B.J."/>
            <person name="Pertea M."/>
            <person name="Feldblyum T.V."/>
            <person name="Utterback T.R."/>
            <person name="Shu C.L."/>
            <person name="Osoegawa K."/>
            <person name="de Jong P.J."/>
            <person name="Hrdy I."/>
            <person name="Horvathova L."/>
            <person name="Zubacova Z."/>
            <person name="Dolezal P."/>
            <person name="Malik S.B."/>
            <person name="Logsdon J.M. Jr."/>
            <person name="Henze K."/>
            <person name="Gupta A."/>
            <person name="Wang C.C."/>
            <person name="Dunne R.L."/>
            <person name="Upcroft J.A."/>
            <person name="Upcroft P."/>
            <person name="White O."/>
            <person name="Salzberg S.L."/>
            <person name="Tang P."/>
            <person name="Chiu C.-H."/>
            <person name="Lee Y.-S."/>
            <person name="Embley T.M."/>
            <person name="Coombs G.H."/>
            <person name="Mottram J.C."/>
            <person name="Tachezy J."/>
            <person name="Fraser-Liggett C.M."/>
            <person name="Johnson P.J."/>
        </authorList>
    </citation>
    <scope>NUCLEOTIDE SEQUENCE [LARGE SCALE GENOMIC DNA]</scope>
    <source>
        <strain evidence="2">G3</strain>
    </source>
</reference>
<reference evidence="2" key="1">
    <citation type="submission" date="2006-10" db="EMBL/GenBank/DDBJ databases">
        <authorList>
            <person name="Amadeo P."/>
            <person name="Zhao Q."/>
            <person name="Wortman J."/>
            <person name="Fraser-Liggett C."/>
            <person name="Carlton J."/>
        </authorList>
    </citation>
    <scope>NUCLEOTIDE SEQUENCE</scope>
    <source>
        <strain evidence="2">G3</strain>
    </source>
</reference>
<dbReference type="VEuPathDB" id="TrichDB:TVAGG3_0382040"/>
<proteinExistence type="predicted"/>